<evidence type="ECO:0000259" key="5">
    <source>
        <dbReference type="SMART" id="SM00903"/>
    </source>
</evidence>
<organism evidence="6 7">
    <name type="scientific">Hymenobacter cavernae</name>
    <dbReference type="NCBI Taxonomy" id="2044852"/>
    <lineage>
        <taxon>Bacteria</taxon>
        <taxon>Pseudomonadati</taxon>
        <taxon>Bacteroidota</taxon>
        <taxon>Cytophagia</taxon>
        <taxon>Cytophagales</taxon>
        <taxon>Hymenobacteraceae</taxon>
        <taxon>Hymenobacter</taxon>
    </lineage>
</organism>
<comment type="cofactor">
    <cofactor evidence="1">
        <name>FMN</name>
        <dbReference type="ChEBI" id="CHEBI:58210"/>
    </cofactor>
</comment>
<dbReference type="SMART" id="SM00903">
    <property type="entry name" value="Flavin_Reduct"/>
    <property type="match status" value="1"/>
</dbReference>
<keyword evidence="3" id="KW-0288">FMN</keyword>
<keyword evidence="2" id="KW-0285">Flavoprotein</keyword>
<comment type="caution">
    <text evidence="6">The sequence shown here is derived from an EMBL/GenBank/DDBJ whole genome shotgun (WGS) entry which is preliminary data.</text>
</comment>
<dbReference type="RefSeq" id="WP_188815944.1">
    <property type="nucleotide sequence ID" value="NZ_BMHT01000009.1"/>
</dbReference>
<keyword evidence="7" id="KW-1185">Reference proteome</keyword>
<evidence type="ECO:0000256" key="3">
    <source>
        <dbReference type="ARBA" id="ARBA00022643"/>
    </source>
</evidence>
<dbReference type="InterPro" id="IPR012349">
    <property type="entry name" value="Split_barrel_FMN-bd"/>
</dbReference>
<dbReference type="SUPFAM" id="SSF50475">
    <property type="entry name" value="FMN-binding split barrel"/>
    <property type="match status" value="1"/>
</dbReference>
<gene>
    <name evidence="6" type="ORF">GCM10011383_41160</name>
</gene>
<accession>A0ABQ1URB0</accession>
<evidence type="ECO:0000256" key="1">
    <source>
        <dbReference type="ARBA" id="ARBA00001917"/>
    </source>
</evidence>
<reference evidence="7" key="1">
    <citation type="journal article" date="2019" name="Int. J. Syst. Evol. Microbiol.">
        <title>The Global Catalogue of Microorganisms (GCM) 10K type strain sequencing project: providing services to taxonomists for standard genome sequencing and annotation.</title>
        <authorList>
            <consortium name="The Broad Institute Genomics Platform"/>
            <consortium name="The Broad Institute Genome Sequencing Center for Infectious Disease"/>
            <person name="Wu L."/>
            <person name="Ma J."/>
        </authorList>
    </citation>
    <scope>NUCLEOTIDE SEQUENCE [LARGE SCALE GENOMIC DNA]</scope>
    <source>
        <strain evidence="7">CGMCC 1.15197</strain>
    </source>
</reference>
<feature type="domain" description="Flavin reductase like" evidence="5">
    <location>
        <begin position="29"/>
        <end position="184"/>
    </location>
</feature>
<dbReference type="Gene3D" id="2.30.110.10">
    <property type="entry name" value="Electron Transport, Fmn-binding Protein, Chain A"/>
    <property type="match status" value="1"/>
</dbReference>
<evidence type="ECO:0000256" key="2">
    <source>
        <dbReference type="ARBA" id="ARBA00022630"/>
    </source>
</evidence>
<evidence type="ECO:0000313" key="7">
    <source>
        <dbReference type="Proteomes" id="UP000632273"/>
    </source>
</evidence>
<dbReference type="Pfam" id="PF01613">
    <property type="entry name" value="Flavin_Reduct"/>
    <property type="match status" value="1"/>
</dbReference>
<dbReference type="InterPro" id="IPR002563">
    <property type="entry name" value="Flavin_Rdtase-like_dom"/>
</dbReference>
<evidence type="ECO:0000256" key="4">
    <source>
        <dbReference type="ARBA" id="ARBA00038054"/>
    </source>
</evidence>
<dbReference type="PANTHER" id="PTHR33798:SF5">
    <property type="entry name" value="FLAVIN REDUCTASE LIKE DOMAIN-CONTAINING PROTEIN"/>
    <property type="match status" value="1"/>
</dbReference>
<comment type="similarity">
    <text evidence="4">Belongs to the flavoredoxin family.</text>
</comment>
<dbReference type="Proteomes" id="UP000632273">
    <property type="component" value="Unassembled WGS sequence"/>
</dbReference>
<dbReference type="EMBL" id="BMHT01000009">
    <property type="protein sequence ID" value="GGF25326.1"/>
    <property type="molecule type" value="Genomic_DNA"/>
</dbReference>
<evidence type="ECO:0000313" key="6">
    <source>
        <dbReference type="EMBL" id="GGF25326.1"/>
    </source>
</evidence>
<dbReference type="PANTHER" id="PTHR33798">
    <property type="entry name" value="FLAVOPROTEIN OXYGENASE"/>
    <property type="match status" value="1"/>
</dbReference>
<proteinExistence type="inferred from homology"/>
<protein>
    <submittedName>
        <fullName evidence="6">Flavin reductase</fullName>
    </submittedName>
</protein>
<name>A0ABQ1URB0_9BACT</name>
<sequence>MIPSLPSFRTITPGNIPAPDWYQFMVTSVAPRPIAFVSTISAAGEVNLAPYSFFNVFSPNPPILIFSATTRGHDNTPKDTLLNVREVAECVINIANYPLVEQLSLTSTEYPKGVNEFQKAGFTEVTSDKVRPPRAAECPAAYECVVEQIMPLGDTAGAGNLVICRVVQAHFHEALLNDNGIGLNPHKLEAVARLGGDYYSRVGPESLLQVPRPSRHQGIGFDQLPTHIRHSDILTGNNLGRLANVEASALPSAAEVQTFHTEPLVAYTLNKHYGNPSEQRRQLMLLGKQFLEEGRVQEAWKTLLLAGK</sequence>